<dbReference type="InterPro" id="IPR045670">
    <property type="entry name" value="DUF5916"/>
</dbReference>
<keyword evidence="5" id="KW-1185">Reference proteome</keyword>
<dbReference type="OrthoDB" id="9786766at2"/>
<dbReference type="RefSeq" id="WP_109762622.1">
    <property type="nucleotide sequence ID" value="NZ_QGGU01000003.1"/>
</dbReference>
<dbReference type="InterPro" id="IPR010502">
    <property type="entry name" value="Carb-bd_dom_fam9"/>
</dbReference>
<dbReference type="Gene3D" id="2.60.40.1190">
    <property type="match status" value="1"/>
</dbReference>
<dbReference type="GO" id="GO:0016052">
    <property type="term" value="P:carbohydrate catabolic process"/>
    <property type="evidence" value="ECO:0007669"/>
    <property type="project" value="InterPro"/>
</dbReference>
<dbReference type="GO" id="GO:0030246">
    <property type="term" value="F:carbohydrate binding"/>
    <property type="evidence" value="ECO:0007669"/>
    <property type="project" value="InterPro"/>
</dbReference>
<dbReference type="Proteomes" id="UP000245790">
    <property type="component" value="Unassembled WGS sequence"/>
</dbReference>
<evidence type="ECO:0000256" key="1">
    <source>
        <dbReference type="SAM" id="SignalP"/>
    </source>
</evidence>
<evidence type="ECO:0000259" key="3">
    <source>
        <dbReference type="Pfam" id="PF19313"/>
    </source>
</evidence>
<sequence>MQKLLLSLVISILTLFNFTSLTHAKDVTYDIPRVQQGILVDGDITDLEWGKATKVSLNYEINPGENIQAPVKTTAYMMEDGQFLYIAFKASDPNPENIKAYYRDRDSIFQDDFVGIIIDTFNAERRGFEFFVNPLGAQGDLTRDDTQNNEDSSWNTLWSSAGKLTDEGYQVEMAIPFRSIRFPSGMAKQEWSIQFLRIYPRDARRVFADAPEDRNINCSICQYNKVQGFENLEAGNQFELTPTLTLSQGETRDPLNGSDWTKNNNEDVGLDLRWAITEDWITNATINPDFSQVEADAAQLDVNTTDALFLNEARPFFLEGRDYFSSYNNLLYTRNIANPDYGLKLTGKTNGTTHAFLAARDERTSFIIPGALGSNRATFSDLESDVFVARMQNEFGEQNNVGIMLTHRKAEDYKNQVAALDGRYHLTKADYFRVQYMSSDTNNSQSVVDDFSVAANQSDDAYSISYRHNKRDYLIRADYNNFGQDFRADMGFISRVDYEKTIIGGEYRWFGEKGNRWTRWSIFGDWDKTNRLSDGQMLEEEVEIHMGISGPLQFFTNFGVGSRERYHESGSTSNGDFRSGMFDEKFFMMWAEFRPTRDLWFGNFFRQGDQLDFSNFEVGTITLFEPSINWQIGQHLSLRYDGVLYDLDVPASQSSGFSGEHYKVNIANFRTAYQFDLRSRLRLTTQYSDVTLEQDDYTRKDLSWQLLYSYKVNPQSLIFVGYSSQGFEEDPLDEITESDKTLFAKFSYVWQS</sequence>
<dbReference type="CDD" id="cd09618">
    <property type="entry name" value="CBM9_like_2"/>
    <property type="match status" value="1"/>
</dbReference>
<proteinExistence type="predicted"/>
<evidence type="ECO:0000313" key="4">
    <source>
        <dbReference type="EMBL" id="PWK53397.1"/>
    </source>
</evidence>
<dbReference type="EMBL" id="QGGU01000003">
    <property type="protein sequence ID" value="PWK53397.1"/>
    <property type="molecule type" value="Genomic_DNA"/>
</dbReference>
<dbReference type="Pfam" id="PF19313">
    <property type="entry name" value="DUF5916"/>
    <property type="match status" value="1"/>
</dbReference>
<dbReference type="GO" id="GO:0004553">
    <property type="term" value="F:hydrolase activity, hydrolyzing O-glycosyl compounds"/>
    <property type="evidence" value="ECO:0007669"/>
    <property type="project" value="InterPro"/>
</dbReference>
<evidence type="ECO:0000313" key="5">
    <source>
        <dbReference type="Proteomes" id="UP000245790"/>
    </source>
</evidence>
<reference evidence="4 5" key="1">
    <citation type="submission" date="2018-05" db="EMBL/GenBank/DDBJ databases">
        <title>Genomic Encyclopedia of Type Strains, Phase IV (KMG-IV): sequencing the most valuable type-strain genomes for metagenomic binning, comparative biology and taxonomic classification.</title>
        <authorList>
            <person name="Goeker M."/>
        </authorList>
    </citation>
    <scope>NUCLEOTIDE SEQUENCE [LARGE SCALE GENOMIC DNA]</scope>
    <source>
        <strain evidence="4 5">DSM 25350</strain>
    </source>
</reference>
<feature type="signal peptide" evidence="1">
    <location>
        <begin position="1"/>
        <end position="24"/>
    </location>
</feature>
<keyword evidence="1" id="KW-0732">Signal</keyword>
<evidence type="ECO:0000259" key="2">
    <source>
        <dbReference type="Pfam" id="PF06452"/>
    </source>
</evidence>
<feature type="domain" description="DUF5916" evidence="3">
    <location>
        <begin position="261"/>
        <end position="338"/>
    </location>
</feature>
<comment type="caution">
    <text evidence="4">The sequence shown here is derived from an EMBL/GenBank/DDBJ whole genome shotgun (WGS) entry which is preliminary data.</text>
</comment>
<dbReference type="Pfam" id="PF06452">
    <property type="entry name" value="CBM9_1"/>
    <property type="match status" value="1"/>
</dbReference>
<name>A0A316GFC9_9GAMM</name>
<organism evidence="4 5">
    <name type="scientific">Pleionea mediterranea</name>
    <dbReference type="NCBI Taxonomy" id="523701"/>
    <lineage>
        <taxon>Bacteria</taxon>
        <taxon>Pseudomonadati</taxon>
        <taxon>Pseudomonadota</taxon>
        <taxon>Gammaproteobacteria</taxon>
        <taxon>Oceanospirillales</taxon>
        <taxon>Pleioneaceae</taxon>
        <taxon>Pleionea</taxon>
    </lineage>
</organism>
<accession>A0A316GFC9</accession>
<gene>
    <name evidence="4" type="ORF">C8D97_103224</name>
</gene>
<dbReference type="SUPFAM" id="SSF49344">
    <property type="entry name" value="CBD9-like"/>
    <property type="match status" value="1"/>
</dbReference>
<feature type="chain" id="PRO_5016356426" evidence="1">
    <location>
        <begin position="25"/>
        <end position="752"/>
    </location>
</feature>
<feature type="domain" description="Carbohydrate-binding" evidence="2">
    <location>
        <begin position="40"/>
        <end position="184"/>
    </location>
</feature>
<protein>
    <submittedName>
        <fullName evidence="4">Carbohydrate binding protein with CBM9 domain</fullName>
    </submittedName>
</protein>
<dbReference type="AlphaFoldDB" id="A0A316GFC9"/>